<feature type="domain" description="DUF5895" evidence="1">
    <location>
        <begin position="8"/>
        <end position="158"/>
    </location>
</feature>
<dbReference type="AlphaFoldDB" id="A0A2T1GCU1"/>
<dbReference type="InterPro" id="IPR045414">
    <property type="entry name" value="DUF5895"/>
</dbReference>
<evidence type="ECO:0000259" key="1">
    <source>
        <dbReference type="Pfam" id="PF19247"/>
    </source>
</evidence>
<proteinExistence type="predicted"/>
<dbReference type="Pfam" id="PF19247">
    <property type="entry name" value="DUF5895"/>
    <property type="match status" value="1"/>
</dbReference>
<accession>A0A2T1GCU1</accession>
<sequence>MTVTSNKYLTQEYNSTDFNFPYVQAVRGEVDSNHCGLFIPISQINKCGWKEVDPAMTIEYTYNNGSVETGIMLTKPRMAIAAISKLGTFDRAATQQEQNLVIVGEWKREHKEDNNLGNFQIYLVMLLDENNQTLHDIPLKLVAKGAFQASLSENWQQFCTHMARLKAKARKAPFRPQNEIFNSLCVFCPIFKRQMVGGKTKSPACYVNGYVEPNTENWLSFFVGTDEIIADQIVEIMNPQPRLLLPAPVQNMTAIPSNLESPKPALAPAANPIPTATQAQTKMVTNDFLPTKHTQDEPAIEVPAQTVEDDRIPF</sequence>
<reference evidence="2 3" key="1">
    <citation type="submission" date="2018-03" db="EMBL/GenBank/DDBJ databases">
        <title>The ancient ancestry and fast evolution of plastids.</title>
        <authorList>
            <person name="Moore K.R."/>
            <person name="Magnabosco C."/>
            <person name="Momper L."/>
            <person name="Gold D.A."/>
            <person name="Bosak T."/>
            <person name="Fournier G.P."/>
        </authorList>
    </citation>
    <scope>NUCLEOTIDE SEQUENCE [LARGE SCALE GENOMIC DNA]</scope>
    <source>
        <strain evidence="2 3">CCALA 037</strain>
    </source>
</reference>
<dbReference type="EMBL" id="PVWO01000203">
    <property type="protein sequence ID" value="PSB55196.1"/>
    <property type="molecule type" value="Genomic_DNA"/>
</dbReference>
<dbReference type="RefSeq" id="WP_106306664.1">
    <property type="nucleotide sequence ID" value="NZ_PVWO01000203.1"/>
</dbReference>
<keyword evidence="3" id="KW-1185">Reference proteome</keyword>
<organism evidence="2 3">
    <name type="scientific">Chamaesiphon polymorphus CCALA 037</name>
    <dbReference type="NCBI Taxonomy" id="2107692"/>
    <lineage>
        <taxon>Bacteria</taxon>
        <taxon>Bacillati</taxon>
        <taxon>Cyanobacteriota</taxon>
        <taxon>Cyanophyceae</taxon>
        <taxon>Gomontiellales</taxon>
        <taxon>Chamaesiphonaceae</taxon>
        <taxon>Chamaesiphon</taxon>
    </lineage>
</organism>
<name>A0A2T1GCU1_9CYAN</name>
<dbReference type="Proteomes" id="UP000238937">
    <property type="component" value="Unassembled WGS sequence"/>
</dbReference>
<evidence type="ECO:0000313" key="3">
    <source>
        <dbReference type="Proteomes" id="UP000238937"/>
    </source>
</evidence>
<comment type="caution">
    <text evidence="2">The sequence shown here is derived from an EMBL/GenBank/DDBJ whole genome shotgun (WGS) entry which is preliminary data.</text>
</comment>
<dbReference type="OrthoDB" id="569957at2"/>
<protein>
    <recommendedName>
        <fullName evidence="1">DUF5895 domain-containing protein</fullName>
    </recommendedName>
</protein>
<gene>
    <name evidence="2" type="ORF">C7B77_15760</name>
</gene>
<evidence type="ECO:0000313" key="2">
    <source>
        <dbReference type="EMBL" id="PSB55196.1"/>
    </source>
</evidence>